<feature type="transmembrane region" description="Helical" evidence="1">
    <location>
        <begin position="77"/>
        <end position="96"/>
    </location>
</feature>
<dbReference type="RefSeq" id="WP_107561682.1">
    <property type="nucleotide sequence ID" value="NZ_NVQC01000016.1"/>
</dbReference>
<protein>
    <submittedName>
        <fullName evidence="2">Uncharacterized protein</fullName>
    </submittedName>
</protein>
<name>A0A2T4TYW5_9BACT</name>
<keyword evidence="3" id="KW-1185">Reference proteome</keyword>
<dbReference type="OrthoDB" id="6658960at2"/>
<proteinExistence type="predicted"/>
<feature type="transmembrane region" description="Helical" evidence="1">
    <location>
        <begin position="53"/>
        <end position="71"/>
    </location>
</feature>
<reference evidence="3" key="2">
    <citation type="journal article" date="2018" name="Environ. Microbiol.">
        <title>Bloom of a denitrifying methanotroph, 'Candidatus Methylomirabilis limnetica', in a deep stratified lake.</title>
        <authorList>
            <person name="Graf J.S."/>
            <person name="Mayr M.J."/>
            <person name="Marchant H.K."/>
            <person name="Tienken D."/>
            <person name="Hach P.F."/>
            <person name="Brand A."/>
            <person name="Schubert C.J."/>
            <person name="Kuypers M.M."/>
            <person name="Milucka J."/>
        </authorList>
    </citation>
    <scope>NUCLEOTIDE SEQUENCE [LARGE SCALE GENOMIC DNA]</scope>
    <source>
        <strain evidence="3">Zug</strain>
    </source>
</reference>
<keyword evidence="1" id="KW-1133">Transmembrane helix</keyword>
<evidence type="ECO:0000313" key="3">
    <source>
        <dbReference type="Proteomes" id="UP000241436"/>
    </source>
</evidence>
<evidence type="ECO:0000256" key="1">
    <source>
        <dbReference type="SAM" id="Phobius"/>
    </source>
</evidence>
<sequence length="115" mass="12826">MKRIWIPQVVTSAMLLWALSPDNPYGYYILLRWVCCAVFAYLAIQALAQGKQGWVWVLGVTAVVYNPIIRVHLTRQIWSVINVTTIVVAVASIFALKDECGRKESSNKTAAGDSQ</sequence>
<dbReference type="EMBL" id="NVQC01000016">
    <property type="protein sequence ID" value="PTL36306.1"/>
    <property type="molecule type" value="Genomic_DNA"/>
</dbReference>
<dbReference type="AlphaFoldDB" id="A0A2T4TYW5"/>
<feature type="transmembrane region" description="Helical" evidence="1">
    <location>
        <begin position="25"/>
        <end position="44"/>
    </location>
</feature>
<keyword evidence="1" id="KW-0472">Membrane</keyword>
<comment type="caution">
    <text evidence="2">The sequence shown here is derived from an EMBL/GenBank/DDBJ whole genome shotgun (WGS) entry which is preliminary data.</text>
</comment>
<evidence type="ECO:0000313" key="2">
    <source>
        <dbReference type="EMBL" id="PTL36306.1"/>
    </source>
</evidence>
<dbReference type="Proteomes" id="UP000241436">
    <property type="component" value="Unassembled WGS sequence"/>
</dbReference>
<gene>
    <name evidence="2" type="ORF">CLG94_04490</name>
</gene>
<dbReference type="InterPro" id="IPR046548">
    <property type="entry name" value="DUF6804"/>
</dbReference>
<dbReference type="Pfam" id="PF20619">
    <property type="entry name" value="DUF6804"/>
    <property type="match status" value="1"/>
</dbReference>
<reference evidence="2 3" key="1">
    <citation type="submission" date="2017-09" db="EMBL/GenBank/DDBJ databases">
        <title>Bloom of a denitrifying methanotroph, Candidatus Methylomirabilis limnetica, in a deep stratified lake.</title>
        <authorList>
            <person name="Graf J.S."/>
            <person name="Marchant H.K."/>
            <person name="Tienken D."/>
            <person name="Hach P.F."/>
            <person name="Brand A."/>
            <person name="Schubert C.J."/>
            <person name="Kuypers M.M."/>
            <person name="Milucka J."/>
        </authorList>
    </citation>
    <scope>NUCLEOTIDE SEQUENCE [LARGE SCALE GENOMIC DNA]</scope>
    <source>
        <strain evidence="2 3">Zug</strain>
    </source>
</reference>
<organism evidence="2 3">
    <name type="scientific">Candidatus Methylomirabilis limnetica</name>
    <dbReference type="NCBI Taxonomy" id="2033718"/>
    <lineage>
        <taxon>Bacteria</taxon>
        <taxon>Candidatus Methylomirabilota</taxon>
        <taxon>Candidatus Methylomirabilia</taxon>
        <taxon>Candidatus Methylomirabilales</taxon>
        <taxon>Candidatus Methylomirabilaceae</taxon>
        <taxon>Candidatus Methylomirabilis</taxon>
    </lineage>
</organism>
<keyword evidence="1" id="KW-0812">Transmembrane</keyword>
<accession>A0A2T4TYW5</accession>